<keyword evidence="2" id="KW-1185">Reference proteome</keyword>
<dbReference type="PANTHER" id="PTHR43179">
    <property type="entry name" value="RHAMNOSYLTRANSFERASE WBBL"/>
    <property type="match status" value="1"/>
</dbReference>
<reference evidence="1 2" key="1">
    <citation type="submission" date="2017-10" db="EMBL/GenBank/DDBJ databases">
        <title>Sequencing the genomes of 1000 actinobacteria strains.</title>
        <authorList>
            <person name="Klenk H.-P."/>
        </authorList>
    </citation>
    <scope>NUCLEOTIDE SEQUENCE [LARGE SCALE GENOMIC DNA]</scope>
    <source>
        <strain evidence="1 2">DSM 21838</strain>
    </source>
</reference>
<protein>
    <submittedName>
        <fullName evidence="1">GT2 family glycosyltransferase</fullName>
    </submittedName>
</protein>
<dbReference type="Pfam" id="PF13641">
    <property type="entry name" value="Glyco_tranf_2_3"/>
    <property type="match status" value="1"/>
</dbReference>
<organism evidence="1 2">
    <name type="scientific">Georgenia soli</name>
    <dbReference type="NCBI Taxonomy" id="638953"/>
    <lineage>
        <taxon>Bacteria</taxon>
        <taxon>Bacillati</taxon>
        <taxon>Actinomycetota</taxon>
        <taxon>Actinomycetes</taxon>
        <taxon>Micrococcales</taxon>
        <taxon>Bogoriellaceae</taxon>
        <taxon>Georgenia</taxon>
    </lineage>
</organism>
<sequence length="522" mass="56931">MRSGGHVAAVALVESARERRSRRSTSSYPAHAVMIKPLLSLVVIDEQHDVTARSATEQSFAAQGAGPWELVVAPEGTTVSQSVDVAVGRTTGRYVAVIAAGDRLEPGALEAVVSVLAPDDEPDVVYTDEQWAADEGAGVFAKPRWVPRYLDAYPYLGRLCLVRRDVWDRIGGLREDFAPVREWDLALRATEVAHEVRHVPVVGLTRATAPIMDEVAVEAGRRAVSARYQRLGVPVVVESTGHGDSAEPGFVRVWRQPSDIPLVSIVVPTAGSRRELRGSETLLVTNALQSILDRTAYPKWEVVLVPSEHTPKEVLDECASLLGDRLRIASVRGTFNFSRSVNVGVGAAAGEFVVLLNDDTEVLEPRWLDRMIAVASENGVGVVGAKLLFDDGTIQHTGVTFGNDGEAMHLHIFEQDDAGYFGSKVVDLDFLAVTGACMLVARDVFAEVGGFNESLPLNYNDVDFCLKVGATGRRVVCTPFARLHHFESSSRVARIEDYERSALAWWNPRKMLDPYVNVRGLT</sequence>
<dbReference type="SUPFAM" id="SSF53448">
    <property type="entry name" value="Nucleotide-diphospho-sugar transferases"/>
    <property type="match status" value="2"/>
</dbReference>
<dbReference type="GO" id="GO:0016740">
    <property type="term" value="F:transferase activity"/>
    <property type="evidence" value="ECO:0007669"/>
    <property type="project" value="UniProtKB-KW"/>
</dbReference>
<dbReference type="Proteomes" id="UP000222106">
    <property type="component" value="Unassembled WGS sequence"/>
</dbReference>
<gene>
    <name evidence="1" type="ORF">ATJ97_1171</name>
</gene>
<comment type="caution">
    <text evidence="1">The sequence shown here is derived from an EMBL/GenBank/DDBJ whole genome shotgun (WGS) entry which is preliminary data.</text>
</comment>
<name>A0A2A9EKA4_9MICO</name>
<dbReference type="Gene3D" id="3.90.550.10">
    <property type="entry name" value="Spore Coat Polysaccharide Biosynthesis Protein SpsA, Chain A"/>
    <property type="match status" value="2"/>
</dbReference>
<dbReference type="AlphaFoldDB" id="A0A2A9EKA4"/>
<evidence type="ECO:0000313" key="2">
    <source>
        <dbReference type="Proteomes" id="UP000222106"/>
    </source>
</evidence>
<dbReference type="EMBL" id="PDJI01000004">
    <property type="protein sequence ID" value="PFG38685.1"/>
    <property type="molecule type" value="Genomic_DNA"/>
</dbReference>
<proteinExistence type="predicted"/>
<dbReference type="InterPro" id="IPR029044">
    <property type="entry name" value="Nucleotide-diphossugar_trans"/>
</dbReference>
<accession>A0A2A9EKA4</accession>
<dbReference type="PANTHER" id="PTHR43179:SF7">
    <property type="entry name" value="RHAMNOSYLTRANSFERASE WBBL"/>
    <property type="match status" value="1"/>
</dbReference>
<keyword evidence="1" id="KW-0808">Transferase</keyword>
<evidence type="ECO:0000313" key="1">
    <source>
        <dbReference type="EMBL" id="PFG38685.1"/>
    </source>
</evidence>